<evidence type="ECO:0000313" key="2">
    <source>
        <dbReference type="EMBL" id="AHE53278.1"/>
    </source>
</evidence>
<accession>W0AAC6</accession>
<feature type="region of interest" description="Disordered" evidence="1">
    <location>
        <begin position="27"/>
        <end position="58"/>
    </location>
</feature>
<dbReference type="KEGG" id="ssan:NX02_07765"/>
<dbReference type="Proteomes" id="UP000018851">
    <property type="component" value="Chromosome"/>
</dbReference>
<evidence type="ECO:0000256" key="1">
    <source>
        <dbReference type="SAM" id="MobiDB-lite"/>
    </source>
</evidence>
<keyword evidence="3" id="KW-1185">Reference proteome</keyword>
<proteinExistence type="predicted"/>
<organism evidence="2 3">
    <name type="scientific">Sphingomonas sanxanigenens DSM 19645 = NX02</name>
    <dbReference type="NCBI Taxonomy" id="1123269"/>
    <lineage>
        <taxon>Bacteria</taxon>
        <taxon>Pseudomonadati</taxon>
        <taxon>Pseudomonadota</taxon>
        <taxon>Alphaproteobacteria</taxon>
        <taxon>Sphingomonadales</taxon>
        <taxon>Sphingomonadaceae</taxon>
        <taxon>Sphingomonas</taxon>
    </lineage>
</organism>
<dbReference type="HOGENOM" id="CLU_2976952_0_0_5"/>
<dbReference type="AlphaFoldDB" id="W0AAC6"/>
<feature type="compositionally biased region" description="Low complexity" evidence="1">
    <location>
        <begin position="37"/>
        <end position="49"/>
    </location>
</feature>
<name>W0AAC6_9SPHN</name>
<sequence length="58" mass="5686">MMTRAAAITMLALLALILLLTLSGGKDADDGTRKSGPAATTAVQPATTADGPSVSATV</sequence>
<gene>
    <name evidence="2" type="ORF">NX02_07765</name>
</gene>
<dbReference type="RefSeq" id="WP_158013952.1">
    <property type="nucleotide sequence ID" value="NZ_CP006644.1"/>
</dbReference>
<dbReference type="EMBL" id="CP006644">
    <property type="protein sequence ID" value="AHE53278.1"/>
    <property type="molecule type" value="Genomic_DNA"/>
</dbReference>
<evidence type="ECO:0000313" key="3">
    <source>
        <dbReference type="Proteomes" id="UP000018851"/>
    </source>
</evidence>
<dbReference type="PATRIC" id="fig|1123269.5.peg.1514"/>
<reference evidence="2 3" key="1">
    <citation type="submission" date="2013-07" db="EMBL/GenBank/DDBJ databases">
        <title>Completed genome of Sphingomonas sanxanigenens NX02.</title>
        <authorList>
            <person name="Ma T."/>
            <person name="Huang H."/>
            <person name="Wu M."/>
            <person name="Li X."/>
            <person name="Li G."/>
        </authorList>
    </citation>
    <scope>NUCLEOTIDE SEQUENCE [LARGE SCALE GENOMIC DNA]</scope>
    <source>
        <strain evidence="2 3">NX02</strain>
    </source>
</reference>
<protein>
    <submittedName>
        <fullName evidence="2">Uncharacterized protein</fullName>
    </submittedName>
</protein>